<dbReference type="PANTHER" id="PTHR30146:SF148">
    <property type="entry name" value="HTH-TYPE TRANSCRIPTIONAL REPRESSOR PURR-RELATED"/>
    <property type="match status" value="1"/>
</dbReference>
<dbReference type="InterPro" id="IPR010982">
    <property type="entry name" value="Lambda_DNA-bd_dom_sf"/>
</dbReference>
<dbReference type="InterPro" id="IPR028082">
    <property type="entry name" value="Peripla_BP_I"/>
</dbReference>
<protein>
    <submittedName>
        <fullName evidence="6">Transcriptional regulator, LacI family</fullName>
    </submittedName>
</protein>
<dbReference type="SMART" id="SM00354">
    <property type="entry name" value="HTH_LACI"/>
    <property type="match status" value="1"/>
</dbReference>
<dbReference type="InterPro" id="IPR000843">
    <property type="entry name" value="HTH_LacI"/>
</dbReference>
<gene>
    <name evidence="6" type="ORF">SAMN05660691_02303</name>
</gene>
<sequence>MSNIRDVAQLAGVSVATVSRALQQPDLVSLKTRTKVLSAVKQLGYRPNLMAVRFRSGKTRNLVVLVPTVANVFFARVISGMQQAAHDKGYSLLLCNTLADEAMEQSYARMVHTSQADGLIQLRAHNPFAQLEMKTGSVLPMVNACEVLDRIACPTVLLDNRAAACAMTEHLLQLGHKRIAMIKGPARSPLTRDRVAGYRDALDAAGVAFDESLLYPGDFTLQSGHKAATELLALATPPTALFCENDEMAIGAIQGIKQAGLSVPGDVSVAGFDDISFAAFSDPPLTTIAQPAEEFGSTAVSLLIDLLDGRLGKAPKVILPFDLIQRASTGPAPAVSG</sequence>
<dbReference type="GO" id="GO:0000976">
    <property type="term" value="F:transcription cis-regulatory region binding"/>
    <property type="evidence" value="ECO:0007669"/>
    <property type="project" value="TreeGrafter"/>
</dbReference>
<dbReference type="SUPFAM" id="SSF47413">
    <property type="entry name" value="lambda repressor-like DNA-binding domains"/>
    <property type="match status" value="1"/>
</dbReference>
<dbReference type="Gene3D" id="3.40.50.2300">
    <property type="match status" value="2"/>
</dbReference>
<dbReference type="CDD" id="cd06284">
    <property type="entry name" value="PBP1_LacI-like"/>
    <property type="match status" value="1"/>
</dbReference>
<evidence type="ECO:0000313" key="6">
    <source>
        <dbReference type="EMBL" id="SEH94348.1"/>
    </source>
</evidence>
<dbReference type="GO" id="GO:0003700">
    <property type="term" value="F:DNA-binding transcription factor activity"/>
    <property type="evidence" value="ECO:0007669"/>
    <property type="project" value="TreeGrafter"/>
</dbReference>
<keyword evidence="2" id="KW-0805">Transcription regulation</keyword>
<dbReference type="PROSITE" id="PS00356">
    <property type="entry name" value="HTH_LACI_1"/>
    <property type="match status" value="1"/>
</dbReference>
<dbReference type="CDD" id="cd01392">
    <property type="entry name" value="HTH_LacI"/>
    <property type="match status" value="1"/>
</dbReference>
<reference evidence="7" key="1">
    <citation type="submission" date="2016-10" db="EMBL/GenBank/DDBJ databases">
        <authorList>
            <person name="Varghese N."/>
            <person name="Submissions S."/>
        </authorList>
    </citation>
    <scope>NUCLEOTIDE SEQUENCE [LARGE SCALE GENOMIC DNA]</scope>
    <source>
        <strain evidence="7">DSM 17616</strain>
    </source>
</reference>
<dbReference type="STRING" id="173990.SAMN05660691_02303"/>
<dbReference type="Pfam" id="PF00356">
    <property type="entry name" value="LacI"/>
    <property type="match status" value="1"/>
</dbReference>
<dbReference type="SUPFAM" id="SSF53822">
    <property type="entry name" value="Periplasmic binding protein-like I"/>
    <property type="match status" value="1"/>
</dbReference>
<dbReference type="Pfam" id="PF13377">
    <property type="entry name" value="Peripla_BP_3"/>
    <property type="match status" value="1"/>
</dbReference>
<dbReference type="RefSeq" id="WP_092793413.1">
    <property type="nucleotide sequence ID" value="NZ_FNXF01000008.1"/>
</dbReference>
<evidence type="ECO:0000313" key="7">
    <source>
        <dbReference type="Proteomes" id="UP000199371"/>
    </source>
</evidence>
<name>A0A1H6LZM0_9GAMM</name>
<proteinExistence type="predicted"/>
<organism evidence="6 7">
    <name type="scientific">Rheinheimera pacifica</name>
    <dbReference type="NCBI Taxonomy" id="173990"/>
    <lineage>
        <taxon>Bacteria</taxon>
        <taxon>Pseudomonadati</taxon>
        <taxon>Pseudomonadota</taxon>
        <taxon>Gammaproteobacteria</taxon>
        <taxon>Chromatiales</taxon>
        <taxon>Chromatiaceae</taxon>
        <taxon>Rheinheimera</taxon>
    </lineage>
</organism>
<dbReference type="AlphaFoldDB" id="A0A1H6LZM0"/>
<dbReference type="InterPro" id="IPR046335">
    <property type="entry name" value="LacI/GalR-like_sensor"/>
</dbReference>
<evidence type="ECO:0000256" key="1">
    <source>
        <dbReference type="ARBA" id="ARBA00022491"/>
    </source>
</evidence>
<dbReference type="Proteomes" id="UP000199371">
    <property type="component" value="Unassembled WGS sequence"/>
</dbReference>
<evidence type="ECO:0000256" key="2">
    <source>
        <dbReference type="ARBA" id="ARBA00023015"/>
    </source>
</evidence>
<dbReference type="PROSITE" id="PS50932">
    <property type="entry name" value="HTH_LACI_2"/>
    <property type="match status" value="1"/>
</dbReference>
<dbReference type="Gene3D" id="1.10.260.40">
    <property type="entry name" value="lambda repressor-like DNA-binding domains"/>
    <property type="match status" value="1"/>
</dbReference>
<evidence type="ECO:0000256" key="3">
    <source>
        <dbReference type="ARBA" id="ARBA00023125"/>
    </source>
</evidence>
<feature type="domain" description="HTH lacI-type" evidence="5">
    <location>
        <begin position="2"/>
        <end position="56"/>
    </location>
</feature>
<dbReference type="OrthoDB" id="9798934at2"/>
<keyword evidence="3" id="KW-0238">DNA-binding</keyword>
<evidence type="ECO:0000256" key="4">
    <source>
        <dbReference type="ARBA" id="ARBA00023163"/>
    </source>
</evidence>
<evidence type="ECO:0000259" key="5">
    <source>
        <dbReference type="PROSITE" id="PS50932"/>
    </source>
</evidence>
<dbReference type="PANTHER" id="PTHR30146">
    <property type="entry name" value="LACI-RELATED TRANSCRIPTIONAL REPRESSOR"/>
    <property type="match status" value="1"/>
</dbReference>
<keyword evidence="7" id="KW-1185">Reference proteome</keyword>
<dbReference type="EMBL" id="FNXF01000008">
    <property type="protein sequence ID" value="SEH94348.1"/>
    <property type="molecule type" value="Genomic_DNA"/>
</dbReference>
<keyword evidence="4" id="KW-0804">Transcription</keyword>
<keyword evidence="1" id="KW-0678">Repressor</keyword>
<accession>A0A1H6LZM0</accession>